<name>A0AAJ6AHY6_9MICC</name>
<dbReference type="InterPro" id="IPR042099">
    <property type="entry name" value="ANL_N_sf"/>
</dbReference>
<evidence type="ECO:0000259" key="3">
    <source>
        <dbReference type="Pfam" id="PF00501"/>
    </source>
</evidence>
<evidence type="ECO:0000313" key="6">
    <source>
        <dbReference type="Proteomes" id="UP001224674"/>
    </source>
</evidence>
<dbReference type="InterPro" id="IPR020845">
    <property type="entry name" value="AMP-binding_CS"/>
</dbReference>
<proteinExistence type="inferred from homology"/>
<evidence type="ECO:0000259" key="4">
    <source>
        <dbReference type="Pfam" id="PF13193"/>
    </source>
</evidence>
<gene>
    <name evidence="5" type="ORF">QDX21_10025</name>
</gene>
<dbReference type="Pfam" id="PF00501">
    <property type="entry name" value="AMP-binding"/>
    <property type="match status" value="1"/>
</dbReference>
<evidence type="ECO:0000256" key="2">
    <source>
        <dbReference type="ARBA" id="ARBA00022598"/>
    </source>
</evidence>
<keyword evidence="6" id="KW-1185">Reference proteome</keyword>
<dbReference type="Gene3D" id="3.40.50.12780">
    <property type="entry name" value="N-terminal domain of ligase-like"/>
    <property type="match status" value="1"/>
</dbReference>
<dbReference type="AlphaFoldDB" id="A0AAJ6AHY6"/>
<sequence>MTSILVGDILRNSASRYPDRVAVIAGDERLTYSELQTRTEAIRRGLYSAGISSGSRVACLARTSVAYLALYFATADLGAILVPLNYWQRGEEVSYVLNDVEPSLLFYDEEFEELANDVANRSENSPRLLCMPAWGQTGSGNSEWLGFLANGQDAKPECSPEPTDAHLILYTSGTTGRPKGAMLTQEGTVASAFSVALAYRLERDDSFVSALTPFHIASWGHINPFLLLGATVTLLPSFDAKQAYDSIVAERSTIIILAPVMIHQIMNLPEFDRGALEAVRLVVFGAFDPSGIMRRFGELLGATPDGPVQMLHAYGITEGGIITVHCRPQDVFSHWGAIGKASEGYQVRLVSPDGEDVESGEPGEIWIKGPIMKAYWRRDEATASTLVDGWLRTGDVGVRDDEGFITVVDRLKDMIRSGAQNIYCKQIEDCLITHPDVTEVAVIGVPDPEYEEAVCAVVVPKEVPTDSQLLATSIQDYVRERIAGYNVPKHVRFVDALPKNSLGKILKRNLREVASSV</sequence>
<evidence type="ECO:0000313" key="5">
    <source>
        <dbReference type="EMBL" id="WGH92629.1"/>
    </source>
</evidence>
<dbReference type="PANTHER" id="PTHR43767:SF1">
    <property type="entry name" value="NONRIBOSOMAL PEPTIDE SYNTHASE PES1 (EUROFUNG)-RELATED"/>
    <property type="match status" value="1"/>
</dbReference>
<dbReference type="GO" id="GO:0016878">
    <property type="term" value="F:acid-thiol ligase activity"/>
    <property type="evidence" value="ECO:0007669"/>
    <property type="project" value="UniProtKB-ARBA"/>
</dbReference>
<dbReference type="SUPFAM" id="SSF56801">
    <property type="entry name" value="Acetyl-CoA synthetase-like"/>
    <property type="match status" value="1"/>
</dbReference>
<comment type="similarity">
    <text evidence="1">Belongs to the ATP-dependent AMP-binding enzyme family.</text>
</comment>
<evidence type="ECO:0000256" key="1">
    <source>
        <dbReference type="ARBA" id="ARBA00006432"/>
    </source>
</evidence>
<dbReference type="InterPro" id="IPR045851">
    <property type="entry name" value="AMP-bd_C_sf"/>
</dbReference>
<accession>A0AAJ6AHY6</accession>
<dbReference type="PANTHER" id="PTHR43767">
    <property type="entry name" value="LONG-CHAIN-FATTY-ACID--COA LIGASE"/>
    <property type="match status" value="1"/>
</dbReference>
<dbReference type="Pfam" id="PF13193">
    <property type="entry name" value="AMP-binding_C"/>
    <property type="match status" value="1"/>
</dbReference>
<dbReference type="Proteomes" id="UP001224674">
    <property type="component" value="Chromosome"/>
</dbReference>
<organism evidence="5 6">
    <name type="scientific">Auritidibacter ignavus</name>
    <dbReference type="NCBI Taxonomy" id="678932"/>
    <lineage>
        <taxon>Bacteria</taxon>
        <taxon>Bacillati</taxon>
        <taxon>Actinomycetota</taxon>
        <taxon>Actinomycetes</taxon>
        <taxon>Micrococcales</taxon>
        <taxon>Micrococcaceae</taxon>
        <taxon>Auritidibacter</taxon>
    </lineage>
</organism>
<dbReference type="RefSeq" id="WP_279674635.1">
    <property type="nucleotide sequence ID" value="NZ_CP122566.1"/>
</dbReference>
<dbReference type="Gene3D" id="3.30.300.30">
    <property type="match status" value="1"/>
</dbReference>
<feature type="domain" description="AMP-binding enzyme C-terminal" evidence="4">
    <location>
        <begin position="426"/>
        <end position="504"/>
    </location>
</feature>
<dbReference type="InterPro" id="IPR025110">
    <property type="entry name" value="AMP-bd_C"/>
</dbReference>
<protein>
    <submittedName>
        <fullName evidence="5">Class I adenylate-forming enzyme family protein</fullName>
    </submittedName>
</protein>
<dbReference type="InterPro" id="IPR000873">
    <property type="entry name" value="AMP-dep_synth/lig_dom"/>
</dbReference>
<dbReference type="InterPro" id="IPR050237">
    <property type="entry name" value="ATP-dep_AMP-bd_enzyme"/>
</dbReference>
<feature type="domain" description="AMP-dependent synthetase/ligase" evidence="3">
    <location>
        <begin position="11"/>
        <end position="376"/>
    </location>
</feature>
<reference evidence="5 6" key="1">
    <citation type="submission" date="2023-03" db="EMBL/GenBank/DDBJ databases">
        <title>Complete genome sequences of several Auritidibacter ignavus strains isolated from ear infections.</title>
        <authorList>
            <person name="Baehr T."/>
            <person name="Baumhoegger A.M."/>
        </authorList>
    </citation>
    <scope>NUCLEOTIDE SEQUENCE [LARGE SCALE GENOMIC DNA]</scope>
    <source>
        <strain evidence="5 6">BABAE-6</strain>
    </source>
</reference>
<dbReference type="PROSITE" id="PS00455">
    <property type="entry name" value="AMP_BINDING"/>
    <property type="match status" value="1"/>
</dbReference>
<keyword evidence="2" id="KW-0436">Ligase</keyword>
<dbReference type="FunFam" id="3.30.300.30:FF:000008">
    <property type="entry name" value="2,3-dihydroxybenzoate-AMP ligase"/>
    <property type="match status" value="1"/>
</dbReference>
<dbReference type="EMBL" id="CP122566">
    <property type="protein sequence ID" value="WGH92629.1"/>
    <property type="molecule type" value="Genomic_DNA"/>
</dbReference>